<evidence type="ECO:0000256" key="2">
    <source>
        <dbReference type="ARBA" id="ARBA00006024"/>
    </source>
</evidence>
<proteinExistence type="inferred from homology"/>
<comment type="subcellular location">
    <subcellularLocation>
        <location evidence="1">Cell membrane</location>
        <topology evidence="1">Multi-pass membrane protein</topology>
    </subcellularLocation>
</comment>
<dbReference type="GO" id="GO:0005886">
    <property type="term" value="C:plasma membrane"/>
    <property type="evidence" value="ECO:0007669"/>
    <property type="project" value="UniProtKB-SubCell"/>
</dbReference>
<keyword evidence="5 11" id="KW-0479">Metal-binding</keyword>
<keyword evidence="6 11" id="KW-0547">Nucleotide-binding</keyword>
<feature type="transmembrane region" description="Helical" evidence="11">
    <location>
        <begin position="226"/>
        <end position="244"/>
    </location>
</feature>
<evidence type="ECO:0000256" key="1">
    <source>
        <dbReference type="ARBA" id="ARBA00004651"/>
    </source>
</evidence>
<dbReference type="GO" id="GO:0005524">
    <property type="term" value="F:ATP binding"/>
    <property type="evidence" value="ECO:0007669"/>
    <property type="project" value="UniProtKB-UniRule"/>
</dbReference>
<name>A0A1F5S1Z6_9BACT</name>
<feature type="transmembrane region" description="Helical" evidence="11">
    <location>
        <begin position="155"/>
        <end position="174"/>
    </location>
</feature>
<dbReference type="Gene3D" id="3.40.1110.10">
    <property type="entry name" value="Calcium-transporting ATPase, cytoplasmic domain N"/>
    <property type="match status" value="1"/>
</dbReference>
<dbReference type="InterPro" id="IPR001757">
    <property type="entry name" value="P_typ_ATPase"/>
</dbReference>
<organism evidence="13 14">
    <name type="scientific">Candidatus Falkowbacteria bacterium RIFOXYA2_FULL_38_12</name>
    <dbReference type="NCBI Taxonomy" id="1797993"/>
    <lineage>
        <taxon>Bacteria</taxon>
        <taxon>Candidatus Falkowiibacteriota</taxon>
    </lineage>
</organism>
<gene>
    <name evidence="13" type="ORF">A2257_02930</name>
</gene>
<evidence type="ECO:0000256" key="11">
    <source>
        <dbReference type="RuleBase" id="RU362081"/>
    </source>
</evidence>
<dbReference type="InterPro" id="IPR059000">
    <property type="entry name" value="ATPase_P-type_domA"/>
</dbReference>
<feature type="transmembrane region" description="Helical" evidence="11">
    <location>
        <begin position="380"/>
        <end position="400"/>
    </location>
</feature>
<evidence type="ECO:0000259" key="12">
    <source>
        <dbReference type="PROSITE" id="PS50846"/>
    </source>
</evidence>
<dbReference type="InterPro" id="IPR023298">
    <property type="entry name" value="ATPase_P-typ_TM_dom_sf"/>
</dbReference>
<dbReference type="InterPro" id="IPR006121">
    <property type="entry name" value="HMA_dom"/>
</dbReference>
<evidence type="ECO:0000256" key="8">
    <source>
        <dbReference type="ARBA" id="ARBA00022967"/>
    </source>
</evidence>
<dbReference type="InterPro" id="IPR027256">
    <property type="entry name" value="P-typ_ATPase_IB"/>
</dbReference>
<evidence type="ECO:0000256" key="6">
    <source>
        <dbReference type="ARBA" id="ARBA00022741"/>
    </source>
</evidence>
<dbReference type="AlphaFoldDB" id="A0A1F5S1Z6"/>
<dbReference type="PROSITE" id="PS00154">
    <property type="entry name" value="ATPASE_E1_E2"/>
    <property type="match status" value="1"/>
</dbReference>
<evidence type="ECO:0000313" key="14">
    <source>
        <dbReference type="Proteomes" id="UP000177407"/>
    </source>
</evidence>
<feature type="domain" description="HMA" evidence="12">
    <location>
        <begin position="2"/>
        <end position="68"/>
    </location>
</feature>
<feature type="transmembrane region" description="Helical" evidence="11">
    <location>
        <begin position="729"/>
        <end position="748"/>
    </location>
</feature>
<evidence type="ECO:0000256" key="5">
    <source>
        <dbReference type="ARBA" id="ARBA00022723"/>
    </source>
</evidence>
<feature type="transmembrane region" description="Helical" evidence="11">
    <location>
        <begin position="754"/>
        <end position="776"/>
    </location>
</feature>
<dbReference type="GO" id="GO:0043682">
    <property type="term" value="F:P-type divalent copper transporter activity"/>
    <property type="evidence" value="ECO:0007669"/>
    <property type="project" value="TreeGrafter"/>
</dbReference>
<keyword evidence="9 11" id="KW-1133">Transmembrane helix</keyword>
<dbReference type="InterPro" id="IPR036163">
    <property type="entry name" value="HMA_dom_sf"/>
</dbReference>
<evidence type="ECO:0000256" key="10">
    <source>
        <dbReference type="ARBA" id="ARBA00023136"/>
    </source>
</evidence>
<dbReference type="Gene3D" id="3.40.50.1000">
    <property type="entry name" value="HAD superfamily/HAD-like"/>
    <property type="match status" value="1"/>
</dbReference>
<dbReference type="PANTHER" id="PTHR43520:SF8">
    <property type="entry name" value="P-TYPE CU(+) TRANSPORTER"/>
    <property type="match status" value="1"/>
</dbReference>
<dbReference type="GO" id="GO:0005507">
    <property type="term" value="F:copper ion binding"/>
    <property type="evidence" value="ECO:0007669"/>
    <property type="project" value="TreeGrafter"/>
</dbReference>
<dbReference type="GO" id="GO:0055070">
    <property type="term" value="P:copper ion homeostasis"/>
    <property type="evidence" value="ECO:0007669"/>
    <property type="project" value="TreeGrafter"/>
</dbReference>
<dbReference type="Pfam" id="PF00122">
    <property type="entry name" value="E1-E2_ATPase"/>
    <property type="match status" value="1"/>
</dbReference>
<dbReference type="InterPro" id="IPR023214">
    <property type="entry name" value="HAD_sf"/>
</dbReference>
<accession>A0A1F5S1Z6</accession>
<dbReference type="FunFam" id="2.70.150.10:FF:000020">
    <property type="entry name" value="Copper-exporting P-type ATPase A"/>
    <property type="match status" value="1"/>
</dbReference>
<dbReference type="CDD" id="cd02094">
    <property type="entry name" value="P-type_ATPase_Cu-like"/>
    <property type="match status" value="1"/>
</dbReference>
<dbReference type="Pfam" id="PF00702">
    <property type="entry name" value="Hydrolase"/>
    <property type="match status" value="1"/>
</dbReference>
<sequence>MRKEIYPIVGLHCASCKALLERIVGKLTGVESVNVNFAAEKMTVLYDEKKISLRDIKNAVKGAGSYELIDNSEHKTVLASPPEAEKIKHSESQHDHFADKKGLEYQKIKRDVIFSGIGAVFFLVAMIWMFLPNVISPMEIFGEMDIKIGGYVENISIWFLLQFIVASLILFGPGKRFFSSAFRALKVRAANMDTLIAIGTFTAWGFSSVVTFLPNLFMNVVGETEVFFEAAVFIAFFILLGRLLEARAKDKTNDAIKKLLELGAKEATVIRDGKEMKISVEEVLVGDIIIVKPGEKIPLDGEIIEGDSVIDESMVTGESIPVEKNVGDIVIGATINKTGAFRFRATKVGKDTMLAQIIKMVEEAQGSEAPIQKLADKISAVFVPIVIIVAIVAFSFWFFIAPSLGMGEINRIQFAIYIATTVLIIACPCALGLATPTAVMVGTGRAARKGILIKNAESLEIAHKIKAIVFDKTGTLTKGTPEVVEIVSPEMKESELLLLATSAEKYSEHPLGEAIVKKAKELNLEFQKYTKFKTITGRGLFAVVEEKEIYIGNQKLMEEQNFNLENFKKDLDRLADQGKTPMLIAIDKKIKGIIAVADVIKETSREAIEQLHDLGIKVVMMTGDNKRTAEAIAKELNIDKVFAEVLPGEKALKIKELQDSGEYDVVAMVGDGINDAPALAQANIGIAMGTGTDIAIESGDIVIVKGTLDKVVETIKLSKETMKIIKQNLGWAFGYNILGIPLAAGILYPFFGVLLSPIIASMAMAFSSVSVVSNSLRLKK</sequence>
<evidence type="ECO:0000313" key="13">
    <source>
        <dbReference type="EMBL" id="OGF20704.1"/>
    </source>
</evidence>
<feature type="transmembrane region" description="Helical" evidence="11">
    <location>
        <begin position="412"/>
        <end position="439"/>
    </location>
</feature>
<keyword evidence="3 11" id="KW-1003">Cell membrane</keyword>
<dbReference type="SFLD" id="SFLDG00002">
    <property type="entry name" value="C1.7:_P-type_atpase_like"/>
    <property type="match status" value="1"/>
</dbReference>
<dbReference type="NCBIfam" id="TIGR01494">
    <property type="entry name" value="ATPase_P-type"/>
    <property type="match status" value="1"/>
</dbReference>
<evidence type="ECO:0000256" key="4">
    <source>
        <dbReference type="ARBA" id="ARBA00022692"/>
    </source>
</evidence>
<feature type="transmembrane region" description="Helical" evidence="11">
    <location>
        <begin position="112"/>
        <end position="135"/>
    </location>
</feature>
<dbReference type="InterPro" id="IPR036412">
    <property type="entry name" value="HAD-like_sf"/>
</dbReference>
<dbReference type="PROSITE" id="PS01047">
    <property type="entry name" value="HMA_1"/>
    <property type="match status" value="1"/>
</dbReference>
<dbReference type="Gene3D" id="3.30.70.100">
    <property type="match status" value="1"/>
</dbReference>
<dbReference type="SUPFAM" id="SSF81665">
    <property type="entry name" value="Calcium ATPase, transmembrane domain M"/>
    <property type="match status" value="1"/>
</dbReference>
<dbReference type="Proteomes" id="UP000177407">
    <property type="component" value="Unassembled WGS sequence"/>
</dbReference>
<evidence type="ECO:0000256" key="7">
    <source>
        <dbReference type="ARBA" id="ARBA00022840"/>
    </source>
</evidence>
<dbReference type="SUPFAM" id="SSF81653">
    <property type="entry name" value="Calcium ATPase, transduction domain A"/>
    <property type="match status" value="1"/>
</dbReference>
<evidence type="ECO:0000256" key="3">
    <source>
        <dbReference type="ARBA" id="ARBA00022475"/>
    </source>
</evidence>
<dbReference type="PRINTS" id="PR00943">
    <property type="entry name" value="CUATPASE"/>
</dbReference>
<keyword evidence="8" id="KW-1278">Translocase</keyword>
<keyword evidence="7 11" id="KW-0067">ATP-binding</keyword>
<dbReference type="PANTHER" id="PTHR43520">
    <property type="entry name" value="ATP7, ISOFORM B"/>
    <property type="match status" value="1"/>
</dbReference>
<dbReference type="EMBL" id="MFGA01000020">
    <property type="protein sequence ID" value="OGF20704.1"/>
    <property type="molecule type" value="Genomic_DNA"/>
</dbReference>
<feature type="transmembrane region" description="Helical" evidence="11">
    <location>
        <begin position="195"/>
        <end position="214"/>
    </location>
</feature>
<dbReference type="PRINTS" id="PR00119">
    <property type="entry name" value="CATATPASE"/>
</dbReference>
<dbReference type="PROSITE" id="PS01229">
    <property type="entry name" value="COF_2"/>
    <property type="match status" value="1"/>
</dbReference>
<comment type="caution">
    <text evidence="13">The sequence shown here is derived from an EMBL/GenBank/DDBJ whole genome shotgun (WGS) entry which is preliminary data.</text>
</comment>
<reference evidence="13 14" key="1">
    <citation type="journal article" date="2016" name="Nat. Commun.">
        <title>Thousands of microbial genomes shed light on interconnected biogeochemical processes in an aquifer system.</title>
        <authorList>
            <person name="Anantharaman K."/>
            <person name="Brown C.T."/>
            <person name="Hug L.A."/>
            <person name="Sharon I."/>
            <person name="Castelle C.J."/>
            <person name="Probst A.J."/>
            <person name="Thomas B.C."/>
            <person name="Singh A."/>
            <person name="Wilkins M.J."/>
            <person name="Karaoz U."/>
            <person name="Brodie E.L."/>
            <person name="Williams K.H."/>
            <person name="Hubbard S.S."/>
            <person name="Banfield J.F."/>
        </authorList>
    </citation>
    <scope>NUCLEOTIDE SEQUENCE [LARGE SCALE GENOMIC DNA]</scope>
</reference>
<keyword evidence="4 11" id="KW-0812">Transmembrane</keyword>
<dbReference type="PROSITE" id="PS50846">
    <property type="entry name" value="HMA_2"/>
    <property type="match status" value="1"/>
</dbReference>
<keyword evidence="10 11" id="KW-0472">Membrane</keyword>
<dbReference type="SUPFAM" id="SSF55008">
    <property type="entry name" value="HMA, heavy metal-associated domain"/>
    <property type="match status" value="1"/>
</dbReference>
<comment type="similarity">
    <text evidence="2 11">Belongs to the cation transport ATPase (P-type) (TC 3.A.3) family. Type IB subfamily.</text>
</comment>
<dbReference type="InterPro" id="IPR044492">
    <property type="entry name" value="P_typ_ATPase_HD_dom"/>
</dbReference>
<dbReference type="NCBIfam" id="TIGR01525">
    <property type="entry name" value="ATPase-IB_hvy"/>
    <property type="match status" value="1"/>
</dbReference>
<evidence type="ECO:0000256" key="9">
    <source>
        <dbReference type="ARBA" id="ARBA00022989"/>
    </source>
</evidence>
<dbReference type="InterPro" id="IPR023299">
    <property type="entry name" value="ATPase_P-typ_cyto_dom_N"/>
</dbReference>
<dbReference type="InterPro" id="IPR017969">
    <property type="entry name" value="Heavy-metal-associated_CS"/>
</dbReference>
<dbReference type="NCBIfam" id="TIGR01511">
    <property type="entry name" value="ATPase-IB1_Cu"/>
    <property type="match status" value="1"/>
</dbReference>
<dbReference type="Pfam" id="PF00403">
    <property type="entry name" value="HMA"/>
    <property type="match status" value="1"/>
</dbReference>
<dbReference type="InterPro" id="IPR018303">
    <property type="entry name" value="ATPase_P-typ_P_site"/>
</dbReference>
<dbReference type="SUPFAM" id="SSF56784">
    <property type="entry name" value="HAD-like"/>
    <property type="match status" value="1"/>
</dbReference>
<dbReference type="CDD" id="cd00371">
    <property type="entry name" value="HMA"/>
    <property type="match status" value="1"/>
</dbReference>
<dbReference type="SFLD" id="SFLDF00027">
    <property type="entry name" value="p-type_atpase"/>
    <property type="match status" value="1"/>
</dbReference>
<dbReference type="SFLD" id="SFLDS00003">
    <property type="entry name" value="Haloacid_Dehalogenase"/>
    <property type="match status" value="1"/>
</dbReference>
<protein>
    <submittedName>
        <fullName evidence="13">Copper-translocating P-type ATPase</fullName>
    </submittedName>
</protein>
<dbReference type="InterPro" id="IPR008250">
    <property type="entry name" value="ATPase_P-typ_transduc_dom_A_sf"/>
</dbReference>
<dbReference type="Gene3D" id="2.70.150.10">
    <property type="entry name" value="Calcium-transporting ATPase, cytoplasmic transduction domain A"/>
    <property type="match status" value="1"/>
</dbReference>
<dbReference type="GO" id="GO:0016887">
    <property type="term" value="F:ATP hydrolysis activity"/>
    <property type="evidence" value="ECO:0007669"/>
    <property type="project" value="InterPro"/>
</dbReference>